<organism evidence="1">
    <name type="scientific">Physcomitrium patens</name>
    <name type="common">Spreading-leaved earth moss</name>
    <name type="synonym">Physcomitrella patens</name>
    <dbReference type="NCBI Taxonomy" id="3218"/>
    <lineage>
        <taxon>Eukaryota</taxon>
        <taxon>Viridiplantae</taxon>
        <taxon>Streptophyta</taxon>
        <taxon>Embryophyta</taxon>
        <taxon>Bryophyta</taxon>
        <taxon>Bryophytina</taxon>
        <taxon>Bryopsida</taxon>
        <taxon>Funariidae</taxon>
        <taxon>Funariales</taxon>
        <taxon>Funariaceae</taxon>
        <taxon>Physcomitrium</taxon>
    </lineage>
</organism>
<dbReference type="AlphaFoldDB" id="A0A2K1KH10"/>
<dbReference type="EnsemblPlants" id="Pp3c6_24930V3.2">
    <property type="protein sequence ID" value="Pp3c6_24930V3.2"/>
    <property type="gene ID" value="Pp3c6_24930"/>
</dbReference>
<keyword evidence="3" id="KW-1185">Reference proteome</keyword>
<dbReference type="InParanoid" id="A0A2K1KH10"/>
<evidence type="ECO:0000313" key="2">
    <source>
        <dbReference type="EnsemblPlants" id="Pp3c6_24930V3.1"/>
    </source>
</evidence>
<dbReference type="Gramene" id="Pp3c6_24930V3.2">
    <property type="protein sequence ID" value="Pp3c6_24930V3.2"/>
    <property type="gene ID" value="Pp3c6_24930"/>
</dbReference>
<proteinExistence type="predicted"/>
<reference evidence="1 3" key="1">
    <citation type="journal article" date="2008" name="Science">
        <title>The Physcomitrella genome reveals evolutionary insights into the conquest of land by plants.</title>
        <authorList>
            <person name="Rensing S."/>
            <person name="Lang D."/>
            <person name="Zimmer A."/>
            <person name="Terry A."/>
            <person name="Salamov A."/>
            <person name="Shapiro H."/>
            <person name="Nishiyama T."/>
            <person name="Perroud P.-F."/>
            <person name="Lindquist E."/>
            <person name="Kamisugi Y."/>
            <person name="Tanahashi T."/>
            <person name="Sakakibara K."/>
            <person name="Fujita T."/>
            <person name="Oishi K."/>
            <person name="Shin-I T."/>
            <person name="Kuroki Y."/>
            <person name="Toyoda A."/>
            <person name="Suzuki Y."/>
            <person name="Hashimoto A."/>
            <person name="Yamaguchi K."/>
            <person name="Sugano A."/>
            <person name="Kohara Y."/>
            <person name="Fujiyama A."/>
            <person name="Anterola A."/>
            <person name="Aoki S."/>
            <person name="Ashton N."/>
            <person name="Barbazuk W.B."/>
            <person name="Barker E."/>
            <person name="Bennetzen J."/>
            <person name="Bezanilla M."/>
            <person name="Blankenship R."/>
            <person name="Cho S.H."/>
            <person name="Dutcher S."/>
            <person name="Estelle M."/>
            <person name="Fawcett J.A."/>
            <person name="Gundlach H."/>
            <person name="Hanada K."/>
            <person name="Heyl A."/>
            <person name="Hicks K.A."/>
            <person name="Hugh J."/>
            <person name="Lohr M."/>
            <person name="Mayer K."/>
            <person name="Melkozernov A."/>
            <person name="Murata T."/>
            <person name="Nelson D."/>
            <person name="Pils B."/>
            <person name="Prigge M."/>
            <person name="Reiss B."/>
            <person name="Renner T."/>
            <person name="Rombauts S."/>
            <person name="Rushton P."/>
            <person name="Sanderfoot A."/>
            <person name="Schween G."/>
            <person name="Shiu S.-H."/>
            <person name="Stueber K."/>
            <person name="Theodoulou F.L."/>
            <person name="Tu H."/>
            <person name="Van de Peer Y."/>
            <person name="Verrier P.J."/>
            <person name="Waters E."/>
            <person name="Wood A."/>
            <person name="Yang L."/>
            <person name="Cove D."/>
            <person name="Cuming A."/>
            <person name="Hasebe M."/>
            <person name="Lucas S."/>
            <person name="Mishler D.B."/>
            <person name="Reski R."/>
            <person name="Grigoriev I."/>
            <person name="Quatrano R.S."/>
            <person name="Boore J.L."/>
        </authorList>
    </citation>
    <scope>NUCLEOTIDE SEQUENCE [LARGE SCALE GENOMIC DNA]</scope>
    <source>
        <strain evidence="2 3">cv. Gransden 2004</strain>
    </source>
</reference>
<accession>A0A2K1KH10</accession>
<sequence>MRRCDEIFCVHGLQAWNNRRRGICVGTKLAHHCGFMAFFDNSAASIIWFSSCIFGWIHSGGITFWHMEHSYEDGETEDKFQSNHS</sequence>
<dbReference type="EnsemblPlants" id="Pp3c6_24930V3.1">
    <property type="protein sequence ID" value="Pp3c6_24930V3.1"/>
    <property type="gene ID" value="Pp3c6_24930"/>
</dbReference>
<name>A0A2K1KH10_PHYPA</name>
<reference evidence="1 3" key="2">
    <citation type="journal article" date="2018" name="Plant J.">
        <title>The Physcomitrella patens chromosome-scale assembly reveals moss genome structure and evolution.</title>
        <authorList>
            <person name="Lang D."/>
            <person name="Ullrich K.K."/>
            <person name="Murat F."/>
            <person name="Fuchs J."/>
            <person name="Jenkins J."/>
            <person name="Haas F.B."/>
            <person name="Piednoel M."/>
            <person name="Gundlach H."/>
            <person name="Van Bel M."/>
            <person name="Meyberg R."/>
            <person name="Vives C."/>
            <person name="Morata J."/>
            <person name="Symeonidi A."/>
            <person name="Hiss M."/>
            <person name="Muchero W."/>
            <person name="Kamisugi Y."/>
            <person name="Saleh O."/>
            <person name="Blanc G."/>
            <person name="Decker E.L."/>
            <person name="van Gessel N."/>
            <person name="Grimwood J."/>
            <person name="Hayes R.D."/>
            <person name="Graham S.W."/>
            <person name="Gunter L.E."/>
            <person name="McDaniel S.F."/>
            <person name="Hoernstein S.N.W."/>
            <person name="Larsson A."/>
            <person name="Li F.W."/>
            <person name="Perroud P.F."/>
            <person name="Phillips J."/>
            <person name="Ranjan P."/>
            <person name="Rokshar D.S."/>
            <person name="Rothfels C.J."/>
            <person name="Schneider L."/>
            <person name="Shu S."/>
            <person name="Stevenson D.W."/>
            <person name="Thummler F."/>
            <person name="Tillich M."/>
            <person name="Villarreal Aguilar J.C."/>
            <person name="Widiez T."/>
            <person name="Wong G.K."/>
            <person name="Wymore A."/>
            <person name="Zhang Y."/>
            <person name="Zimmer A.D."/>
            <person name="Quatrano R.S."/>
            <person name="Mayer K.F.X."/>
            <person name="Goodstein D."/>
            <person name="Casacuberta J.M."/>
            <person name="Vandepoele K."/>
            <person name="Reski R."/>
            <person name="Cuming A.C."/>
            <person name="Tuskan G.A."/>
            <person name="Maumus F."/>
            <person name="Salse J."/>
            <person name="Schmutz J."/>
            <person name="Rensing S.A."/>
        </authorList>
    </citation>
    <scope>NUCLEOTIDE SEQUENCE [LARGE SCALE GENOMIC DNA]</scope>
    <source>
        <strain evidence="2 3">cv. Gransden 2004</strain>
    </source>
</reference>
<evidence type="ECO:0000313" key="1">
    <source>
        <dbReference type="EMBL" id="PNR53072.1"/>
    </source>
</evidence>
<reference evidence="2" key="3">
    <citation type="submission" date="2020-12" db="UniProtKB">
        <authorList>
            <consortium name="EnsemblPlants"/>
        </authorList>
    </citation>
    <scope>IDENTIFICATION</scope>
</reference>
<dbReference type="Gramene" id="Pp3c6_24930V3.1">
    <property type="protein sequence ID" value="Pp3c6_24930V3.1"/>
    <property type="gene ID" value="Pp3c6_24930"/>
</dbReference>
<protein>
    <submittedName>
        <fullName evidence="1 2">Uncharacterized protein</fullName>
    </submittedName>
</protein>
<evidence type="ECO:0000313" key="3">
    <source>
        <dbReference type="Proteomes" id="UP000006727"/>
    </source>
</evidence>
<gene>
    <name evidence="1" type="ORF">PHYPA_009447</name>
</gene>
<dbReference type="EMBL" id="ABEU02000006">
    <property type="protein sequence ID" value="PNR53072.1"/>
    <property type="molecule type" value="Genomic_DNA"/>
</dbReference>
<dbReference type="Proteomes" id="UP000006727">
    <property type="component" value="Chromosome 6"/>
</dbReference>